<organism evidence="2 3">
    <name type="scientific">Faecousia intestinalis</name>
    <dbReference type="NCBI Taxonomy" id="3133167"/>
    <lineage>
        <taxon>Bacteria</taxon>
        <taxon>Bacillati</taxon>
        <taxon>Bacillota</taxon>
        <taxon>Clostridia</taxon>
        <taxon>Eubacteriales</taxon>
        <taxon>Oscillospiraceae</taxon>
        <taxon>Faecousia</taxon>
    </lineage>
</organism>
<dbReference type="EMBL" id="JBBMFF010000223">
    <property type="protein sequence ID" value="MEQ2511298.1"/>
    <property type="molecule type" value="Genomic_DNA"/>
</dbReference>
<evidence type="ECO:0000313" key="3">
    <source>
        <dbReference type="Proteomes" id="UP001491552"/>
    </source>
</evidence>
<dbReference type="Pfam" id="PF00239">
    <property type="entry name" value="Resolvase"/>
    <property type="match status" value="1"/>
</dbReference>
<accession>A0ABV1G7B5</accession>
<dbReference type="Gene3D" id="3.40.50.1390">
    <property type="entry name" value="Resolvase, N-terminal catalytic domain"/>
    <property type="match status" value="1"/>
</dbReference>
<dbReference type="InterPro" id="IPR006119">
    <property type="entry name" value="Resolv_N"/>
</dbReference>
<dbReference type="SUPFAM" id="SSF53041">
    <property type="entry name" value="Resolvase-like"/>
    <property type="match status" value="1"/>
</dbReference>
<evidence type="ECO:0000313" key="2">
    <source>
        <dbReference type="EMBL" id="MEQ2511298.1"/>
    </source>
</evidence>
<sequence>MLDQQKITILYCRLSNEDAQEGESNSIANQREYLTRYARDHGYTNLKILVDDGYTGTNFAGVR</sequence>
<proteinExistence type="predicted"/>
<reference evidence="2 3" key="1">
    <citation type="submission" date="2024-03" db="EMBL/GenBank/DDBJ databases">
        <title>Human intestinal bacterial collection.</title>
        <authorList>
            <person name="Pauvert C."/>
            <person name="Hitch T.C.A."/>
            <person name="Clavel T."/>
        </authorList>
    </citation>
    <scope>NUCLEOTIDE SEQUENCE [LARGE SCALE GENOMIC DNA]</scope>
    <source>
        <strain evidence="2 3">CLA-AA-H192</strain>
    </source>
</reference>
<dbReference type="RefSeq" id="WP_349136006.1">
    <property type="nucleotide sequence ID" value="NZ_JBBMFF010000223.1"/>
</dbReference>
<dbReference type="Proteomes" id="UP001491552">
    <property type="component" value="Unassembled WGS sequence"/>
</dbReference>
<gene>
    <name evidence="2" type="ORF">WMO66_08575</name>
</gene>
<keyword evidence="3" id="KW-1185">Reference proteome</keyword>
<name>A0ABV1G7B5_9FIRM</name>
<evidence type="ECO:0000259" key="1">
    <source>
        <dbReference type="Pfam" id="PF00239"/>
    </source>
</evidence>
<comment type="caution">
    <text evidence="2">The sequence shown here is derived from an EMBL/GenBank/DDBJ whole genome shotgun (WGS) entry which is preliminary data.</text>
</comment>
<feature type="domain" description="Resolvase/invertase-type recombinase catalytic" evidence="1">
    <location>
        <begin position="9"/>
        <end position="58"/>
    </location>
</feature>
<protein>
    <submittedName>
        <fullName evidence="2">Recombinase family protein</fullName>
    </submittedName>
</protein>
<dbReference type="InterPro" id="IPR036162">
    <property type="entry name" value="Resolvase-like_N_sf"/>
</dbReference>